<dbReference type="InterPro" id="IPR001328">
    <property type="entry name" value="Pept_tRNA_hydro"/>
</dbReference>
<keyword evidence="7" id="KW-0963">Cytoplasm</keyword>
<proteinExistence type="inferred from homology"/>
<dbReference type="Gene3D" id="3.40.50.1470">
    <property type="entry name" value="Peptidyl-tRNA hydrolase"/>
    <property type="match status" value="1"/>
</dbReference>
<dbReference type="InterPro" id="IPR018171">
    <property type="entry name" value="Pept_tRNA_hydro_CS"/>
</dbReference>
<dbReference type="Proteomes" id="UP000199758">
    <property type="component" value="Unassembled WGS sequence"/>
</dbReference>
<dbReference type="GO" id="GO:0000049">
    <property type="term" value="F:tRNA binding"/>
    <property type="evidence" value="ECO:0007669"/>
    <property type="project" value="UniProtKB-UniRule"/>
</dbReference>
<keyword evidence="4 7" id="KW-0694">RNA-binding</keyword>
<dbReference type="HAMAP" id="MF_00083">
    <property type="entry name" value="Pept_tRNA_hydro_bact"/>
    <property type="match status" value="1"/>
</dbReference>
<dbReference type="PROSITE" id="PS01196">
    <property type="entry name" value="PEPT_TRNA_HYDROL_2"/>
    <property type="match status" value="1"/>
</dbReference>
<dbReference type="SUPFAM" id="SSF53178">
    <property type="entry name" value="Peptidyl-tRNA hydrolase-like"/>
    <property type="match status" value="1"/>
</dbReference>
<gene>
    <name evidence="7" type="primary">pth</name>
    <name evidence="10" type="ORF">SAMN04488068_0137</name>
</gene>
<evidence type="ECO:0000256" key="3">
    <source>
        <dbReference type="ARBA" id="ARBA00022801"/>
    </source>
</evidence>
<feature type="active site" description="Proton acceptor" evidence="7">
    <location>
        <position position="28"/>
    </location>
</feature>
<dbReference type="GO" id="GO:0005737">
    <property type="term" value="C:cytoplasm"/>
    <property type="evidence" value="ECO:0007669"/>
    <property type="project" value="UniProtKB-SubCell"/>
</dbReference>
<comment type="catalytic activity">
    <reaction evidence="7 8">
        <text>an N-acyl-L-alpha-aminoacyl-tRNA + H2O = an N-acyl-L-amino acid + a tRNA + H(+)</text>
        <dbReference type="Rhea" id="RHEA:54448"/>
        <dbReference type="Rhea" id="RHEA-COMP:10123"/>
        <dbReference type="Rhea" id="RHEA-COMP:13883"/>
        <dbReference type="ChEBI" id="CHEBI:15377"/>
        <dbReference type="ChEBI" id="CHEBI:15378"/>
        <dbReference type="ChEBI" id="CHEBI:59874"/>
        <dbReference type="ChEBI" id="CHEBI:78442"/>
        <dbReference type="ChEBI" id="CHEBI:138191"/>
        <dbReference type="EC" id="3.1.1.29"/>
    </reaction>
</comment>
<protein>
    <recommendedName>
        <fullName evidence="6 7">Peptidyl-tRNA hydrolase</fullName>
        <shortName evidence="7">Pth</shortName>
        <ecNumber evidence="1 7">3.1.1.29</ecNumber>
    </recommendedName>
</protein>
<evidence type="ECO:0000313" key="10">
    <source>
        <dbReference type="EMBL" id="SHG42672.1"/>
    </source>
</evidence>
<evidence type="ECO:0000256" key="8">
    <source>
        <dbReference type="RuleBase" id="RU000673"/>
    </source>
</evidence>
<feature type="binding site" evidence="7">
    <location>
        <position position="74"/>
    </location>
    <ligand>
        <name>tRNA</name>
        <dbReference type="ChEBI" id="CHEBI:17843"/>
    </ligand>
</feature>
<dbReference type="PROSITE" id="PS01195">
    <property type="entry name" value="PEPT_TRNA_HYDROL_1"/>
    <property type="match status" value="1"/>
</dbReference>
<dbReference type="GO" id="GO:0006515">
    <property type="term" value="P:protein quality control for misfolded or incompletely synthesized proteins"/>
    <property type="evidence" value="ECO:0007669"/>
    <property type="project" value="UniProtKB-UniRule"/>
</dbReference>
<accession>A0A1M5JQ12</accession>
<evidence type="ECO:0000256" key="9">
    <source>
        <dbReference type="RuleBase" id="RU004320"/>
    </source>
</evidence>
<comment type="subcellular location">
    <subcellularLocation>
        <location evidence="7">Cytoplasm</location>
    </subcellularLocation>
</comment>
<evidence type="ECO:0000256" key="4">
    <source>
        <dbReference type="ARBA" id="ARBA00022884"/>
    </source>
</evidence>
<comment type="function">
    <text evidence="7">Hydrolyzes ribosome-free peptidyl-tRNAs (with 1 or more amino acids incorporated), which drop off the ribosome during protein synthesis, or as a result of ribosome stalling.</text>
</comment>
<organism evidence="10 11">
    <name type="scientific">Hydrocarboniphaga daqingensis</name>
    <dbReference type="NCBI Taxonomy" id="490188"/>
    <lineage>
        <taxon>Bacteria</taxon>
        <taxon>Pseudomonadati</taxon>
        <taxon>Pseudomonadota</taxon>
        <taxon>Gammaproteobacteria</taxon>
        <taxon>Nevskiales</taxon>
        <taxon>Nevskiaceae</taxon>
        <taxon>Hydrocarboniphaga</taxon>
    </lineage>
</organism>
<comment type="function">
    <text evidence="7">Catalyzes the release of premature peptidyl moieties from peptidyl-tRNA molecules trapped in stalled 50S ribosomal subunits, and thus maintains levels of free tRNAs and 50S ribosomes.</text>
</comment>
<dbReference type="STRING" id="490188.SAMN04488068_0137"/>
<dbReference type="NCBIfam" id="TIGR00447">
    <property type="entry name" value="pth"/>
    <property type="match status" value="1"/>
</dbReference>
<feature type="binding site" evidence="7">
    <location>
        <position position="76"/>
    </location>
    <ligand>
        <name>tRNA</name>
        <dbReference type="ChEBI" id="CHEBI:17843"/>
    </ligand>
</feature>
<dbReference type="AlphaFoldDB" id="A0A1M5JQ12"/>
<dbReference type="OrthoDB" id="9800507at2"/>
<feature type="binding site" evidence="7">
    <location>
        <position position="23"/>
    </location>
    <ligand>
        <name>tRNA</name>
        <dbReference type="ChEBI" id="CHEBI:17843"/>
    </ligand>
</feature>
<keyword evidence="3 7" id="KW-0378">Hydrolase</keyword>
<evidence type="ECO:0000256" key="7">
    <source>
        <dbReference type="HAMAP-Rule" id="MF_00083"/>
    </source>
</evidence>
<comment type="similarity">
    <text evidence="5 7 9">Belongs to the PTH family.</text>
</comment>
<evidence type="ECO:0000256" key="5">
    <source>
        <dbReference type="ARBA" id="ARBA00038063"/>
    </source>
</evidence>
<feature type="site" description="Discriminates between blocked and unblocked aminoacyl-tRNA" evidence="7">
    <location>
        <position position="18"/>
    </location>
</feature>
<evidence type="ECO:0000256" key="2">
    <source>
        <dbReference type="ARBA" id="ARBA00022555"/>
    </source>
</evidence>
<comment type="subunit">
    <text evidence="7">Monomer.</text>
</comment>
<name>A0A1M5JQ12_9GAMM</name>
<evidence type="ECO:0000256" key="6">
    <source>
        <dbReference type="ARBA" id="ARBA00050038"/>
    </source>
</evidence>
<dbReference type="EMBL" id="FQWZ01000001">
    <property type="protein sequence ID" value="SHG42672.1"/>
    <property type="molecule type" value="Genomic_DNA"/>
</dbReference>
<dbReference type="FunFam" id="3.40.50.1470:FF:000001">
    <property type="entry name" value="Peptidyl-tRNA hydrolase"/>
    <property type="match status" value="1"/>
</dbReference>
<dbReference type="Pfam" id="PF01195">
    <property type="entry name" value="Pept_tRNA_hydro"/>
    <property type="match status" value="1"/>
</dbReference>
<dbReference type="EC" id="3.1.1.29" evidence="1 7"/>
<evidence type="ECO:0000313" key="11">
    <source>
        <dbReference type="Proteomes" id="UP000199758"/>
    </source>
</evidence>
<reference evidence="10 11" key="1">
    <citation type="submission" date="2016-11" db="EMBL/GenBank/DDBJ databases">
        <authorList>
            <person name="Jaros S."/>
            <person name="Januszkiewicz K."/>
            <person name="Wedrychowicz H."/>
        </authorList>
    </citation>
    <scope>NUCLEOTIDE SEQUENCE [LARGE SCALE GENOMIC DNA]</scope>
    <source>
        <strain evidence="10 11">CGMCC 1.7049</strain>
    </source>
</reference>
<keyword evidence="11" id="KW-1185">Reference proteome</keyword>
<sequence length="201" mass="21801">MPEIPSKLSQIAIVGLGNPGAEYERTRHNAGFWFADLVADRHRGSFRSESKFFGATARVKISGIDVLLLKPTTFMNRSGQAVAALAHFYKLTPDQLLIAHDELDLPAGAMRLKLGGGHGGHNGLRDIHKSQGEAYRRLRVGIGHPGDKNLVLDYVLGRPSKADETAIFDGLARSLDAVETWLADPAGKGWDKGLQQLHTSG</sequence>
<dbReference type="InterPro" id="IPR036416">
    <property type="entry name" value="Pept_tRNA_hydro_sf"/>
</dbReference>
<dbReference type="GO" id="GO:0072344">
    <property type="term" value="P:rescue of stalled ribosome"/>
    <property type="evidence" value="ECO:0007669"/>
    <property type="project" value="UniProtKB-UniRule"/>
</dbReference>
<dbReference type="PANTHER" id="PTHR17224">
    <property type="entry name" value="PEPTIDYL-TRNA HYDROLASE"/>
    <property type="match status" value="1"/>
</dbReference>
<feature type="site" description="Stabilizes the basic form of H active site to accept a proton" evidence="7">
    <location>
        <position position="101"/>
    </location>
</feature>
<dbReference type="CDD" id="cd00462">
    <property type="entry name" value="PTH"/>
    <property type="match status" value="1"/>
</dbReference>
<dbReference type="RefSeq" id="WP_072892709.1">
    <property type="nucleotide sequence ID" value="NZ_FQWZ01000001.1"/>
</dbReference>
<evidence type="ECO:0000256" key="1">
    <source>
        <dbReference type="ARBA" id="ARBA00013260"/>
    </source>
</evidence>
<keyword evidence="2 7" id="KW-0820">tRNA-binding</keyword>
<dbReference type="PANTHER" id="PTHR17224:SF1">
    <property type="entry name" value="PEPTIDYL-TRNA HYDROLASE"/>
    <property type="match status" value="1"/>
</dbReference>
<dbReference type="GO" id="GO:0004045">
    <property type="term" value="F:peptidyl-tRNA hydrolase activity"/>
    <property type="evidence" value="ECO:0007669"/>
    <property type="project" value="UniProtKB-UniRule"/>
</dbReference>
<feature type="binding site" evidence="7">
    <location>
        <position position="122"/>
    </location>
    <ligand>
        <name>tRNA</name>
        <dbReference type="ChEBI" id="CHEBI:17843"/>
    </ligand>
</feature>